<feature type="region of interest" description="Disordered" evidence="1">
    <location>
        <begin position="45"/>
        <end position="66"/>
    </location>
</feature>
<evidence type="ECO:0000313" key="2">
    <source>
        <dbReference type="EMBL" id="AOJ08966.1"/>
    </source>
</evidence>
<proteinExistence type="predicted"/>
<evidence type="ECO:0000256" key="1">
    <source>
        <dbReference type="SAM" id="MobiDB-lite"/>
    </source>
</evidence>
<protein>
    <submittedName>
        <fullName evidence="2">Uncharacterized protein</fullName>
    </submittedName>
</protein>
<dbReference type="EMBL" id="CP013389">
    <property type="protein sequence ID" value="AOJ08966.1"/>
    <property type="molecule type" value="Genomic_DNA"/>
</dbReference>
<organism evidence="2 3">
    <name type="scientific">Burkholderia mayonis</name>
    <dbReference type="NCBI Taxonomy" id="1385591"/>
    <lineage>
        <taxon>Bacteria</taxon>
        <taxon>Pseudomonadati</taxon>
        <taxon>Pseudomonadota</taxon>
        <taxon>Betaproteobacteria</taxon>
        <taxon>Burkholderiales</taxon>
        <taxon>Burkholderiaceae</taxon>
        <taxon>Burkholderia</taxon>
        <taxon>pseudomallei group</taxon>
    </lineage>
</organism>
<gene>
    <name evidence="2" type="ORF">WS71_16350</name>
</gene>
<sequence length="66" mass="6783">MHGGPVVVIGETGRADCDVQSLADFRRACRAAARGLPLRAKRNEPHVRACGSSSAQSPRGGGLALA</sequence>
<name>A0A1B4FZ57_9BURK</name>
<dbReference type="Proteomes" id="UP000067711">
    <property type="component" value="Chromosome 1"/>
</dbReference>
<reference evidence="2 3" key="1">
    <citation type="submission" date="2015-12" db="EMBL/GenBank/DDBJ databases">
        <title>Diversity of Burkholderia near neighbor genomes.</title>
        <authorList>
            <person name="Sahl J."/>
            <person name="Wagner D."/>
            <person name="Keim P."/>
        </authorList>
    </citation>
    <scope>NUCLEOTIDE SEQUENCE [LARGE SCALE GENOMIC DNA]</scope>
    <source>
        <strain evidence="2 3">BDU8</strain>
    </source>
</reference>
<evidence type="ECO:0000313" key="3">
    <source>
        <dbReference type="Proteomes" id="UP000067711"/>
    </source>
</evidence>
<accession>A0A1B4FZ57</accession>
<dbReference type="AlphaFoldDB" id="A0A1B4FZ57"/>